<keyword evidence="4 5" id="KW-0326">Glycosidase</keyword>
<dbReference type="EMBL" id="JABACJ020000022">
    <property type="protein sequence ID" value="MBU3877785.1"/>
    <property type="molecule type" value="Genomic_DNA"/>
</dbReference>
<dbReference type="InterPro" id="IPR006710">
    <property type="entry name" value="Glyco_hydro_43"/>
</dbReference>
<evidence type="ECO:0000256" key="3">
    <source>
        <dbReference type="ARBA" id="ARBA00023277"/>
    </source>
</evidence>
<evidence type="ECO:0000313" key="7">
    <source>
        <dbReference type="Proteomes" id="UP000723714"/>
    </source>
</evidence>
<dbReference type="PANTHER" id="PTHR43772:SF2">
    <property type="entry name" value="PUTATIVE (AFU_ORTHOLOGUE AFUA_2G04480)-RELATED"/>
    <property type="match status" value="1"/>
</dbReference>
<dbReference type="CDD" id="cd18620">
    <property type="entry name" value="GH43_XylA-like"/>
    <property type="match status" value="1"/>
</dbReference>
<dbReference type="Proteomes" id="UP000723714">
    <property type="component" value="Unassembled WGS sequence"/>
</dbReference>
<dbReference type="InterPro" id="IPR052176">
    <property type="entry name" value="Glycosyl_Hydrlase_43_Enz"/>
</dbReference>
<keyword evidence="1" id="KW-0858">Xylan degradation</keyword>
<proteinExistence type="inferred from homology"/>
<keyword evidence="2 5" id="KW-0378">Hydrolase</keyword>
<name>A0ABS6D861_9FIRM</name>
<gene>
    <name evidence="6" type="ORF">HGO97_018440</name>
</gene>
<accession>A0ABS6D861</accession>
<comment type="similarity">
    <text evidence="5">Belongs to the glycosyl hydrolase 43 family.</text>
</comment>
<evidence type="ECO:0000256" key="5">
    <source>
        <dbReference type="RuleBase" id="RU361187"/>
    </source>
</evidence>
<dbReference type="PANTHER" id="PTHR43772">
    <property type="entry name" value="ENDO-1,4-BETA-XYLANASE"/>
    <property type="match status" value="1"/>
</dbReference>
<evidence type="ECO:0000256" key="1">
    <source>
        <dbReference type="ARBA" id="ARBA00022651"/>
    </source>
</evidence>
<evidence type="ECO:0000256" key="2">
    <source>
        <dbReference type="ARBA" id="ARBA00022801"/>
    </source>
</evidence>
<protein>
    <submittedName>
        <fullName evidence="6">Family 43 glycosylhydrolase</fullName>
    </submittedName>
</protein>
<sequence length="475" mass="52986">MRNLAFNPYLPSWEYVPDGEPHVFNGRVYVYGSHDRAHGTKYCEEDYVVWSAPVDDLSTWKYEGVSYRKSQDAANSDGTKLLFAPDVACGPDGRYYLYYGLSDIQYIGVAVSDSPSGPFMFYGHVQYADGSLPAGLAFDPGILVDEDGIYLYYGISPKIEGKPTGAYSALKEIMPGAYMIKLDKDMKTAISDPVLVANGYCSAKGTGFEEHPFFEASSIRKVNGRYYFIYSSLQGHELCYATADAPEGPFTFGGVIVSNGDVGLFEEPTAYMANNHGSIECVDGQYYIFYHRHTHGRHFSRQACAEKIQILEDGRIPQVEITSCGLNEGPLPAAQRYPSYIICNLHGPSPAEKIPSKPPFDETMPYLTETEEVEKEKRVLYLTNMQKQAACGVKYLQFEGETSVRIKIKGARGTVKVLLDSQDSSPVSQINVDTQQTSWTSYTAELEAVYGKHAVYFLFEPEDGAMDFLEFEFDR</sequence>
<evidence type="ECO:0000256" key="4">
    <source>
        <dbReference type="ARBA" id="ARBA00023295"/>
    </source>
</evidence>
<reference evidence="6 7" key="1">
    <citation type="submission" date="2021-06" db="EMBL/GenBank/DDBJ databases">
        <title>Faecalicatena sp. nov. isolated from porcine feces.</title>
        <authorList>
            <person name="Oh B.S."/>
            <person name="Lee J.H."/>
        </authorList>
    </citation>
    <scope>NUCLEOTIDE SEQUENCE [LARGE SCALE GENOMIC DNA]</scope>
    <source>
        <strain evidence="6 7">AGMB00832</strain>
    </source>
</reference>
<keyword evidence="7" id="KW-1185">Reference proteome</keyword>
<dbReference type="Pfam" id="PF04616">
    <property type="entry name" value="Glyco_hydro_43"/>
    <property type="match status" value="1"/>
</dbReference>
<keyword evidence="1" id="KW-0624">Polysaccharide degradation</keyword>
<keyword evidence="3" id="KW-0119">Carbohydrate metabolism</keyword>
<comment type="caution">
    <text evidence="6">The sequence shown here is derived from an EMBL/GenBank/DDBJ whole genome shotgun (WGS) entry which is preliminary data.</text>
</comment>
<organism evidence="6 7">
    <name type="scientific">Faecalicatena faecalis</name>
    <dbReference type="NCBI Taxonomy" id="2726362"/>
    <lineage>
        <taxon>Bacteria</taxon>
        <taxon>Bacillati</taxon>
        <taxon>Bacillota</taxon>
        <taxon>Clostridia</taxon>
        <taxon>Lachnospirales</taxon>
        <taxon>Lachnospiraceae</taxon>
        <taxon>Faecalicatena</taxon>
    </lineage>
</organism>
<dbReference type="RefSeq" id="WP_216244409.1">
    <property type="nucleotide sequence ID" value="NZ_JABACJ020000022.1"/>
</dbReference>
<evidence type="ECO:0000313" key="6">
    <source>
        <dbReference type="EMBL" id="MBU3877785.1"/>
    </source>
</evidence>